<protein>
    <submittedName>
        <fullName evidence="1">Uncharacterized protein</fullName>
    </submittedName>
</protein>
<accession>A0A834M9H2</accession>
<organism evidence="1 2">
    <name type="scientific">Rhynchophorus ferrugineus</name>
    <name type="common">Red palm weevil</name>
    <name type="synonym">Curculio ferrugineus</name>
    <dbReference type="NCBI Taxonomy" id="354439"/>
    <lineage>
        <taxon>Eukaryota</taxon>
        <taxon>Metazoa</taxon>
        <taxon>Ecdysozoa</taxon>
        <taxon>Arthropoda</taxon>
        <taxon>Hexapoda</taxon>
        <taxon>Insecta</taxon>
        <taxon>Pterygota</taxon>
        <taxon>Neoptera</taxon>
        <taxon>Endopterygota</taxon>
        <taxon>Coleoptera</taxon>
        <taxon>Polyphaga</taxon>
        <taxon>Cucujiformia</taxon>
        <taxon>Curculionidae</taxon>
        <taxon>Dryophthorinae</taxon>
        <taxon>Rhynchophorus</taxon>
    </lineage>
</organism>
<reference evidence="1" key="1">
    <citation type="submission" date="2020-08" db="EMBL/GenBank/DDBJ databases">
        <title>Genome sequencing and assembly of the red palm weevil Rhynchophorus ferrugineus.</title>
        <authorList>
            <person name="Dias G.B."/>
            <person name="Bergman C.M."/>
            <person name="Manee M."/>
        </authorList>
    </citation>
    <scope>NUCLEOTIDE SEQUENCE</scope>
    <source>
        <strain evidence="1">AA-2017</strain>
        <tissue evidence="1">Whole larva</tissue>
    </source>
</reference>
<gene>
    <name evidence="1" type="ORF">GWI33_011371</name>
</gene>
<comment type="caution">
    <text evidence="1">The sequence shown here is derived from an EMBL/GenBank/DDBJ whole genome shotgun (WGS) entry which is preliminary data.</text>
</comment>
<keyword evidence="2" id="KW-1185">Reference proteome</keyword>
<dbReference type="Proteomes" id="UP000625711">
    <property type="component" value="Unassembled WGS sequence"/>
</dbReference>
<proteinExistence type="predicted"/>
<name>A0A834M9H2_RHYFE</name>
<evidence type="ECO:0000313" key="2">
    <source>
        <dbReference type="Proteomes" id="UP000625711"/>
    </source>
</evidence>
<feature type="non-terminal residue" evidence="1">
    <location>
        <position position="54"/>
    </location>
</feature>
<sequence length="54" mass="6224">MPPVTANLFIEKTLVQEPFQFLISVNLYLQISAGCKCKLQRTENPTAKDFPRQR</sequence>
<dbReference type="EMBL" id="JAACXV010009422">
    <property type="protein sequence ID" value="KAF7275683.1"/>
    <property type="molecule type" value="Genomic_DNA"/>
</dbReference>
<dbReference type="AlphaFoldDB" id="A0A834M9H2"/>
<evidence type="ECO:0000313" key="1">
    <source>
        <dbReference type="EMBL" id="KAF7275683.1"/>
    </source>
</evidence>